<dbReference type="Proteomes" id="UP000695802">
    <property type="component" value="Unassembled WGS sequence"/>
</dbReference>
<evidence type="ECO:0000259" key="3">
    <source>
        <dbReference type="PROSITE" id="PS51186"/>
    </source>
</evidence>
<keyword evidence="1" id="KW-0808">Transferase</keyword>
<dbReference type="Pfam" id="PF00583">
    <property type="entry name" value="Acetyltransf_1"/>
    <property type="match status" value="1"/>
</dbReference>
<dbReference type="SUPFAM" id="SSF55729">
    <property type="entry name" value="Acyl-CoA N-acyltransferases (Nat)"/>
    <property type="match status" value="1"/>
</dbReference>
<keyword evidence="5" id="KW-1185">Reference proteome</keyword>
<keyword evidence="2" id="KW-0012">Acyltransferase</keyword>
<dbReference type="CDD" id="cd04301">
    <property type="entry name" value="NAT_SF"/>
    <property type="match status" value="1"/>
</dbReference>
<proteinExistence type="predicted"/>
<dbReference type="InterPro" id="IPR000182">
    <property type="entry name" value="GNAT_dom"/>
</dbReference>
<dbReference type="PANTHER" id="PTHR43877">
    <property type="entry name" value="AMINOALKYLPHOSPHONATE N-ACETYLTRANSFERASE-RELATED-RELATED"/>
    <property type="match status" value="1"/>
</dbReference>
<reference evidence="4 5" key="1">
    <citation type="submission" date="2021-02" db="EMBL/GenBank/DDBJ databases">
        <title>Taxonomically Unique Crown Gall-Associated Xanthomonas Stains Have Deficiency in Virulence Repertories.</title>
        <authorList>
            <person name="Mafakheri H."/>
            <person name="Taghavi S.M."/>
            <person name="Dimkic I."/>
            <person name="Nemanja K."/>
            <person name="Osdaghi E."/>
        </authorList>
    </citation>
    <scope>NUCLEOTIDE SEQUENCE [LARGE SCALE GENOMIC DNA]</scope>
    <source>
        <strain evidence="4 5">FX4</strain>
    </source>
</reference>
<sequence length="139" mass="14922">MRALLAYHLQQMHAQSPPGSVYALDLSGLQRADVTVWSVWRGDALAAVGALRVLDDGGGELKSMRTHPHFLRQGAAAALLEHIVAAARAAGLQRLSLETGSGAAFDAALGLYRRRGFRNGPAFADYVPSAFNQFLHLDL</sequence>
<comment type="caution">
    <text evidence="4">The sequence shown here is derived from an EMBL/GenBank/DDBJ whole genome shotgun (WGS) entry which is preliminary data.</text>
</comment>
<accession>A0ABS3B5J7</accession>
<name>A0ABS3B5J7_9XANT</name>
<feature type="domain" description="N-acetyltransferase" evidence="3">
    <location>
        <begin position="1"/>
        <end position="139"/>
    </location>
</feature>
<evidence type="ECO:0000313" key="5">
    <source>
        <dbReference type="Proteomes" id="UP000695802"/>
    </source>
</evidence>
<dbReference type="InterPro" id="IPR050832">
    <property type="entry name" value="Bact_Acetyltransf"/>
</dbReference>
<dbReference type="PANTHER" id="PTHR43877:SF5">
    <property type="entry name" value="BLL8307 PROTEIN"/>
    <property type="match status" value="1"/>
</dbReference>
<dbReference type="PROSITE" id="PS51186">
    <property type="entry name" value="GNAT"/>
    <property type="match status" value="1"/>
</dbReference>
<dbReference type="Gene3D" id="3.40.630.30">
    <property type="match status" value="1"/>
</dbReference>
<organism evidence="4 5">
    <name type="scientific">Xanthomonas bonasiae</name>
    <dbReference type="NCBI Taxonomy" id="2810351"/>
    <lineage>
        <taxon>Bacteria</taxon>
        <taxon>Pseudomonadati</taxon>
        <taxon>Pseudomonadota</taxon>
        <taxon>Gammaproteobacteria</taxon>
        <taxon>Lysobacterales</taxon>
        <taxon>Lysobacteraceae</taxon>
        <taxon>Xanthomonas</taxon>
    </lineage>
</organism>
<evidence type="ECO:0000313" key="4">
    <source>
        <dbReference type="EMBL" id="MBN6103852.1"/>
    </source>
</evidence>
<evidence type="ECO:0000256" key="2">
    <source>
        <dbReference type="ARBA" id="ARBA00023315"/>
    </source>
</evidence>
<protein>
    <submittedName>
        <fullName evidence="4">GNAT family N-acetyltransferase</fullName>
    </submittedName>
</protein>
<dbReference type="InterPro" id="IPR016181">
    <property type="entry name" value="Acyl_CoA_acyltransferase"/>
</dbReference>
<evidence type="ECO:0000256" key="1">
    <source>
        <dbReference type="ARBA" id="ARBA00022679"/>
    </source>
</evidence>
<dbReference type="EMBL" id="JAFIWB010000022">
    <property type="protein sequence ID" value="MBN6103852.1"/>
    <property type="molecule type" value="Genomic_DNA"/>
</dbReference>
<gene>
    <name evidence="4" type="ORF">JR064_16915</name>
</gene>